<evidence type="ECO:0000313" key="1">
    <source>
        <dbReference type="EMBL" id="CDL87873.1"/>
    </source>
</evidence>
<reference evidence="1 2" key="1">
    <citation type="submission" date="2013-11" db="EMBL/GenBank/DDBJ databases">
        <title>Draft genome sequence and annotation of the entomopathogenic bacterium, Xenorhabdus cabanillasi strain JM26.</title>
        <authorList>
            <person name="Gualtieri M."/>
            <person name="Ogier J.C."/>
            <person name="Pages S."/>
            <person name="Givaudan A."/>
            <person name="Gaudriault S."/>
        </authorList>
    </citation>
    <scope>NUCLEOTIDE SEQUENCE [LARGE SCALE GENOMIC DNA]</scope>
    <source>
        <strain evidence="1 2">JM26</strain>
    </source>
</reference>
<evidence type="ECO:0000313" key="2">
    <source>
        <dbReference type="Proteomes" id="UP000019197"/>
    </source>
</evidence>
<dbReference type="Proteomes" id="UP000019197">
    <property type="component" value="Unassembled WGS sequence"/>
</dbReference>
<dbReference type="EMBL" id="CBXE010000496">
    <property type="protein sequence ID" value="CDL87873.1"/>
    <property type="molecule type" value="Genomic_DNA"/>
</dbReference>
<gene>
    <name evidence="1" type="ORF">XCR1_990026</name>
</gene>
<sequence>MISFTQIETLRRKHILNIYLYEFIEFFKVISGIHNSILLIKLIT</sequence>
<accession>W1JCD9</accession>
<name>W1JCD9_9GAMM</name>
<protein>
    <submittedName>
        <fullName evidence="1">Uncharacterized protein</fullName>
    </submittedName>
</protein>
<dbReference type="AlphaFoldDB" id="W1JCD9"/>
<comment type="caution">
    <text evidence="1">The sequence shown here is derived from an EMBL/GenBank/DDBJ whole genome shotgun (WGS) entry which is preliminary data.</text>
</comment>
<organism evidence="1 2">
    <name type="scientific">Xenorhabdus cabanillasii JM26</name>
    <dbReference type="NCBI Taxonomy" id="1427517"/>
    <lineage>
        <taxon>Bacteria</taxon>
        <taxon>Pseudomonadati</taxon>
        <taxon>Pseudomonadota</taxon>
        <taxon>Gammaproteobacteria</taxon>
        <taxon>Enterobacterales</taxon>
        <taxon>Morganellaceae</taxon>
        <taxon>Xenorhabdus</taxon>
    </lineage>
</organism>
<proteinExistence type="predicted"/>